<sequence>MSAGNQETFFQKLSRKHTENPFVLPAALLDNDKAKFQTSQRFRVASQLMAFAFVVGGFWFHNLPKDENELVAQKKIEAE</sequence>
<evidence type="ECO:0000256" key="1">
    <source>
        <dbReference type="SAM" id="Phobius"/>
    </source>
</evidence>
<proteinExistence type="predicted"/>
<evidence type="ECO:0000313" key="2">
    <source>
        <dbReference type="EMBL" id="KAJ3221716.1"/>
    </source>
</evidence>
<organism evidence="2 3">
    <name type="scientific">Clydaea vesicula</name>
    <dbReference type="NCBI Taxonomy" id="447962"/>
    <lineage>
        <taxon>Eukaryota</taxon>
        <taxon>Fungi</taxon>
        <taxon>Fungi incertae sedis</taxon>
        <taxon>Chytridiomycota</taxon>
        <taxon>Chytridiomycota incertae sedis</taxon>
        <taxon>Chytridiomycetes</taxon>
        <taxon>Lobulomycetales</taxon>
        <taxon>Lobulomycetaceae</taxon>
        <taxon>Clydaea</taxon>
    </lineage>
</organism>
<keyword evidence="3" id="KW-1185">Reference proteome</keyword>
<dbReference type="Proteomes" id="UP001211065">
    <property type="component" value="Unassembled WGS sequence"/>
</dbReference>
<dbReference type="AlphaFoldDB" id="A0AAD5XWD2"/>
<reference evidence="2" key="1">
    <citation type="submission" date="2020-05" db="EMBL/GenBank/DDBJ databases">
        <title>Phylogenomic resolution of chytrid fungi.</title>
        <authorList>
            <person name="Stajich J.E."/>
            <person name="Amses K."/>
            <person name="Simmons R."/>
            <person name="Seto K."/>
            <person name="Myers J."/>
            <person name="Bonds A."/>
            <person name="Quandt C.A."/>
            <person name="Barry K."/>
            <person name="Liu P."/>
            <person name="Grigoriev I."/>
            <person name="Longcore J.E."/>
            <person name="James T.Y."/>
        </authorList>
    </citation>
    <scope>NUCLEOTIDE SEQUENCE</scope>
    <source>
        <strain evidence="2">JEL0476</strain>
    </source>
</reference>
<keyword evidence="1" id="KW-0472">Membrane</keyword>
<keyword evidence="1" id="KW-0812">Transmembrane</keyword>
<keyword evidence="1" id="KW-1133">Transmembrane helix</keyword>
<accession>A0AAD5XWD2</accession>
<dbReference type="EMBL" id="JADGJW010000213">
    <property type="protein sequence ID" value="KAJ3221716.1"/>
    <property type="molecule type" value="Genomic_DNA"/>
</dbReference>
<gene>
    <name evidence="2" type="ORF">HK099_003205</name>
</gene>
<evidence type="ECO:0000313" key="3">
    <source>
        <dbReference type="Proteomes" id="UP001211065"/>
    </source>
</evidence>
<comment type="caution">
    <text evidence="2">The sequence shown here is derived from an EMBL/GenBank/DDBJ whole genome shotgun (WGS) entry which is preliminary data.</text>
</comment>
<feature type="transmembrane region" description="Helical" evidence="1">
    <location>
        <begin position="42"/>
        <end position="60"/>
    </location>
</feature>
<protein>
    <submittedName>
        <fullName evidence="2">Uncharacterized protein</fullName>
    </submittedName>
</protein>
<name>A0AAD5XWD2_9FUNG</name>